<accession>A0A8H6ECZ5</accession>
<dbReference type="AlphaFoldDB" id="A0A8H6ECZ5"/>
<sequence>MTGAGPVIYDAKEARKDGMFRFVEYSVENSVGFTSQSEADLESNGRFNPTTEGQNGYQQSLQFSPSQASSSFDYCDPSRHFFSYIASSASTNPILLYAVLAVAARHQRSRSERQRLIADEYQQYCLESLISALDNSEKTLDESLVASAVILRLSEETTARLYLELCRILLLAADPGASALRIGRIRRMQDNDDRIQECVRVICGVALTNPEFHATRSTAGLAIGLCGELFHDPSETKVLLDLLSAAEFHLGWPCLKLKEDLRAFWRLPVIES</sequence>
<dbReference type="Pfam" id="PF11951">
    <property type="entry name" value="Fungal_trans_2"/>
    <property type="match status" value="1"/>
</dbReference>
<evidence type="ECO:0000256" key="1">
    <source>
        <dbReference type="SAM" id="MobiDB-lite"/>
    </source>
</evidence>
<dbReference type="EMBL" id="SPNV01000003">
    <property type="protein sequence ID" value="KAF5867060.1"/>
    <property type="molecule type" value="Genomic_DNA"/>
</dbReference>
<dbReference type="InterPro" id="IPR021858">
    <property type="entry name" value="Fun_TF"/>
</dbReference>
<keyword evidence="3" id="KW-1185">Reference proteome</keyword>
<reference evidence="2 3" key="1">
    <citation type="submission" date="2019-04" db="EMBL/GenBank/DDBJ databases">
        <title>Aspergillus burnettii sp. nov., novel species from soil in southeast Queensland.</title>
        <authorList>
            <person name="Gilchrist C.L.M."/>
            <person name="Pitt J.I."/>
            <person name="Lange L."/>
            <person name="Lacey H.J."/>
            <person name="Vuong D."/>
            <person name="Midgley D.J."/>
            <person name="Greenfield P."/>
            <person name="Bradbury M."/>
            <person name="Lacey E."/>
            <person name="Busk P.K."/>
            <person name="Pilgaard B."/>
            <person name="Chooi Y.H."/>
            <person name="Piggott A.M."/>
        </authorList>
    </citation>
    <scope>NUCLEOTIDE SEQUENCE [LARGE SCALE GENOMIC DNA]</scope>
    <source>
        <strain evidence="2 3">FRR 5400</strain>
    </source>
</reference>
<evidence type="ECO:0000313" key="2">
    <source>
        <dbReference type="EMBL" id="KAF5867060.1"/>
    </source>
</evidence>
<protein>
    <submittedName>
        <fullName evidence="2">Uncharacterized protein</fullName>
    </submittedName>
</protein>
<feature type="compositionally biased region" description="Polar residues" evidence="1">
    <location>
        <begin position="45"/>
        <end position="57"/>
    </location>
</feature>
<evidence type="ECO:0000313" key="3">
    <source>
        <dbReference type="Proteomes" id="UP000541154"/>
    </source>
</evidence>
<proteinExistence type="predicted"/>
<name>A0A8H6ECZ5_PETAA</name>
<organism evidence="2 3">
    <name type="scientific">Petromyces alliaceus</name>
    <name type="common">Aspergillus alliaceus</name>
    <dbReference type="NCBI Taxonomy" id="209559"/>
    <lineage>
        <taxon>Eukaryota</taxon>
        <taxon>Fungi</taxon>
        <taxon>Dikarya</taxon>
        <taxon>Ascomycota</taxon>
        <taxon>Pezizomycotina</taxon>
        <taxon>Eurotiomycetes</taxon>
        <taxon>Eurotiomycetidae</taxon>
        <taxon>Eurotiales</taxon>
        <taxon>Aspergillaceae</taxon>
        <taxon>Aspergillus</taxon>
        <taxon>Aspergillus subgen. Circumdati</taxon>
    </lineage>
</organism>
<feature type="region of interest" description="Disordered" evidence="1">
    <location>
        <begin position="36"/>
        <end position="58"/>
    </location>
</feature>
<dbReference type="Proteomes" id="UP000541154">
    <property type="component" value="Unassembled WGS sequence"/>
</dbReference>
<comment type="caution">
    <text evidence="2">The sequence shown here is derived from an EMBL/GenBank/DDBJ whole genome shotgun (WGS) entry which is preliminary data.</text>
</comment>
<gene>
    <name evidence="2" type="ORF">ETB97_006906</name>
</gene>